<feature type="domain" description="N-acetyltransferase" evidence="3">
    <location>
        <begin position="156"/>
        <end position="293"/>
    </location>
</feature>
<dbReference type="InterPro" id="IPR000182">
    <property type="entry name" value="GNAT_dom"/>
</dbReference>
<comment type="caution">
    <text evidence="4">The sequence shown here is derived from an EMBL/GenBank/DDBJ whole genome shotgun (WGS) entry which is preliminary data.</text>
</comment>
<keyword evidence="2" id="KW-0012">Acyltransferase</keyword>
<sequence length="299" mass="34128">MSPIIDTVERNNRDPEIKKAEAAMFKLFWPEVRGNYFFRNRRVYMDFLKSGDGKIYYMPQQSLTIPAFVLVGNWRDRTDITALWYVKGVGLAKKSLVMEAAGECFNSGAEKMVTKLLGEYEAAEFRQWGFKKACRIVLFEKRLADRPGIAGQPVGIRLSRFRKSMLEKVLKVDSSSFDDFWRLDDRTLEAIASSCRRNVFLVAQRGNQVVGYAVAGANGSLGYLQRLGVERGSHGQGIGRLLCSAVLRTLYDMGTTVVMVNTQEDNQVGLRLYDKLGFRELLDTRYIMQYEANDYRRVS</sequence>
<dbReference type="PROSITE" id="PS51186">
    <property type="entry name" value="GNAT"/>
    <property type="match status" value="1"/>
</dbReference>
<name>A0A1F2WEY6_9ACTN</name>
<dbReference type="InterPro" id="IPR050832">
    <property type="entry name" value="Bact_Acetyltransf"/>
</dbReference>
<dbReference type="STRING" id="1797197.A2Y75_09860"/>
<proteinExistence type="predicted"/>
<gene>
    <name evidence="4" type="ORF">A2Y75_09860</name>
</gene>
<dbReference type="Gene3D" id="3.40.630.30">
    <property type="match status" value="1"/>
</dbReference>
<dbReference type="PANTHER" id="PTHR43877">
    <property type="entry name" value="AMINOALKYLPHOSPHONATE N-ACETYLTRANSFERASE-RELATED-RELATED"/>
    <property type="match status" value="1"/>
</dbReference>
<dbReference type="Proteomes" id="UP000177876">
    <property type="component" value="Unassembled WGS sequence"/>
</dbReference>
<dbReference type="Pfam" id="PF00583">
    <property type="entry name" value="Acetyltransf_1"/>
    <property type="match status" value="1"/>
</dbReference>
<reference evidence="4 5" key="1">
    <citation type="journal article" date="2016" name="Nat. Commun.">
        <title>Thousands of microbial genomes shed light on interconnected biogeochemical processes in an aquifer system.</title>
        <authorList>
            <person name="Anantharaman K."/>
            <person name="Brown C.T."/>
            <person name="Hug L.A."/>
            <person name="Sharon I."/>
            <person name="Castelle C.J."/>
            <person name="Probst A.J."/>
            <person name="Thomas B.C."/>
            <person name="Singh A."/>
            <person name="Wilkins M.J."/>
            <person name="Karaoz U."/>
            <person name="Brodie E.L."/>
            <person name="Williams K.H."/>
            <person name="Hubbard S.S."/>
            <person name="Banfield J.F."/>
        </authorList>
    </citation>
    <scope>NUCLEOTIDE SEQUENCE [LARGE SCALE GENOMIC DNA]</scope>
</reference>
<dbReference type="GO" id="GO:0016747">
    <property type="term" value="F:acyltransferase activity, transferring groups other than amino-acyl groups"/>
    <property type="evidence" value="ECO:0007669"/>
    <property type="project" value="InterPro"/>
</dbReference>
<evidence type="ECO:0000256" key="1">
    <source>
        <dbReference type="ARBA" id="ARBA00022679"/>
    </source>
</evidence>
<dbReference type="AlphaFoldDB" id="A0A1F2WEY6"/>
<dbReference type="InterPro" id="IPR016181">
    <property type="entry name" value="Acyl_CoA_acyltransferase"/>
</dbReference>
<dbReference type="EMBL" id="MELK01000054">
    <property type="protein sequence ID" value="OFW55413.1"/>
    <property type="molecule type" value="Genomic_DNA"/>
</dbReference>
<dbReference type="CDD" id="cd04301">
    <property type="entry name" value="NAT_SF"/>
    <property type="match status" value="1"/>
</dbReference>
<keyword evidence="1" id="KW-0808">Transferase</keyword>
<accession>A0A1F2WEY6</accession>
<evidence type="ECO:0000259" key="3">
    <source>
        <dbReference type="PROSITE" id="PS51186"/>
    </source>
</evidence>
<dbReference type="SUPFAM" id="SSF55729">
    <property type="entry name" value="Acyl-CoA N-acyltransferases (Nat)"/>
    <property type="match status" value="1"/>
</dbReference>
<organism evidence="4 5">
    <name type="scientific">Candidatus Solincola sediminis</name>
    <dbReference type="NCBI Taxonomy" id="1797199"/>
    <lineage>
        <taxon>Bacteria</taxon>
        <taxon>Bacillati</taxon>
        <taxon>Actinomycetota</taxon>
        <taxon>Candidatus Geothermincolia</taxon>
        <taxon>Candidatus Geothermincolales</taxon>
        <taxon>Candidatus Geothermincolaceae</taxon>
        <taxon>Candidatus Solincola</taxon>
    </lineage>
</organism>
<evidence type="ECO:0000313" key="5">
    <source>
        <dbReference type="Proteomes" id="UP000177876"/>
    </source>
</evidence>
<evidence type="ECO:0000313" key="4">
    <source>
        <dbReference type="EMBL" id="OFW55413.1"/>
    </source>
</evidence>
<evidence type="ECO:0000256" key="2">
    <source>
        <dbReference type="ARBA" id="ARBA00023315"/>
    </source>
</evidence>
<protein>
    <recommendedName>
        <fullName evidence="3">N-acetyltransferase domain-containing protein</fullName>
    </recommendedName>
</protein>